<dbReference type="GO" id="GO:0004650">
    <property type="term" value="F:polygalacturonase activity"/>
    <property type="evidence" value="ECO:0007669"/>
    <property type="project" value="InterPro"/>
</dbReference>
<organism evidence="5 6">
    <name type="scientific">Nonomuraea cypriaca</name>
    <dbReference type="NCBI Taxonomy" id="1187855"/>
    <lineage>
        <taxon>Bacteria</taxon>
        <taxon>Bacillati</taxon>
        <taxon>Actinomycetota</taxon>
        <taxon>Actinomycetes</taxon>
        <taxon>Streptosporangiales</taxon>
        <taxon>Streptosporangiaceae</taxon>
        <taxon>Nonomuraea</taxon>
    </lineage>
</organism>
<reference evidence="5" key="1">
    <citation type="submission" date="2020-11" db="EMBL/GenBank/DDBJ databases">
        <title>Whole-genome analyses of Nonomuraea sp. K274.</title>
        <authorList>
            <person name="Veyisoglu A."/>
        </authorList>
    </citation>
    <scope>NUCLEOTIDE SEQUENCE</scope>
    <source>
        <strain evidence="5">K274</strain>
    </source>
</reference>
<dbReference type="RefSeq" id="WP_195893599.1">
    <property type="nucleotide sequence ID" value="NZ_JADOGI010000004.1"/>
</dbReference>
<dbReference type="InterPro" id="IPR000743">
    <property type="entry name" value="Glyco_hydro_28"/>
</dbReference>
<keyword evidence="3 4" id="KW-0326">Glycosidase</keyword>
<keyword evidence="2 4" id="KW-0378">Hydrolase</keyword>
<gene>
    <name evidence="5" type="ORF">ITP53_02365</name>
</gene>
<dbReference type="InterPro" id="IPR011050">
    <property type="entry name" value="Pectin_lyase_fold/virulence"/>
</dbReference>
<keyword evidence="6" id="KW-1185">Reference proteome</keyword>
<comment type="caution">
    <text evidence="5">The sequence shown here is derived from an EMBL/GenBank/DDBJ whole genome shotgun (WGS) entry which is preliminary data.</text>
</comment>
<evidence type="ECO:0000313" key="6">
    <source>
        <dbReference type="Proteomes" id="UP000605361"/>
    </source>
</evidence>
<dbReference type="SUPFAM" id="SSF51126">
    <property type="entry name" value="Pectin lyase-like"/>
    <property type="match status" value="1"/>
</dbReference>
<accession>A0A931A877</accession>
<dbReference type="Gene3D" id="2.160.20.10">
    <property type="entry name" value="Single-stranded right-handed beta-helix, Pectin lyase-like"/>
    <property type="match status" value="1"/>
</dbReference>
<dbReference type="InterPro" id="IPR051801">
    <property type="entry name" value="GH28_Enzymes"/>
</dbReference>
<dbReference type="PANTHER" id="PTHR31339:SF9">
    <property type="entry name" value="PLASMIN AND FIBRONECTIN-BINDING PROTEIN A"/>
    <property type="match status" value="1"/>
</dbReference>
<evidence type="ECO:0000313" key="5">
    <source>
        <dbReference type="EMBL" id="MBF8184607.1"/>
    </source>
</evidence>
<dbReference type="AlphaFoldDB" id="A0A931A877"/>
<protein>
    <submittedName>
        <fullName evidence="5">Glycoside hydrolase family 28 protein</fullName>
    </submittedName>
</protein>
<evidence type="ECO:0000256" key="4">
    <source>
        <dbReference type="RuleBase" id="RU361169"/>
    </source>
</evidence>
<dbReference type="Proteomes" id="UP000605361">
    <property type="component" value="Unassembled WGS sequence"/>
</dbReference>
<evidence type="ECO:0000256" key="1">
    <source>
        <dbReference type="ARBA" id="ARBA00008834"/>
    </source>
</evidence>
<dbReference type="PANTHER" id="PTHR31339">
    <property type="entry name" value="PECTIN LYASE-RELATED"/>
    <property type="match status" value="1"/>
</dbReference>
<dbReference type="GO" id="GO:0005975">
    <property type="term" value="P:carbohydrate metabolic process"/>
    <property type="evidence" value="ECO:0007669"/>
    <property type="project" value="InterPro"/>
</dbReference>
<dbReference type="InterPro" id="IPR012334">
    <property type="entry name" value="Pectin_lyas_fold"/>
</dbReference>
<name>A0A931A877_9ACTN</name>
<sequence length="445" mass="48831">MNEAAAWRYADEIRDRVRPPKFPDRWFDVTGFGPPESTTEKWTEAFRAAIEACHEAGGGHVRVPPGTYLTGAVHLLSNVDLHVEAGATILFSTDPADYLPAVFTRFSAIECYNYSPFIYAHGQRNIAITGAGTLDGGAGPEHWWWWVGTPAFGWEPGMPHEAEDWASLQRMAAADVPVEQRVFGAGHHLRPNMIQPYLCRDVLIEGVRIVRSPMWEIHPVRCENVLVRNVSIHSRGPNNDGCDPESCRSVVISGCVFDVGDDCIAIKAGRGPDGRRVGVPCEDVLIEDCDMRYRYGSVAIGTDTTGGIRNIFVRRCRWGGPGLYFGLYIKTNSVRGGFVENVFVRDVEISELTKEAVSIDLYHGDGHNGDDPPVISNVNVAGVRSDRTRSAYLLRGYPEQPLRAITVRDSTFAHVERANVASDVVGLSVTGVAVAGRPVELTGDV</sequence>
<comment type="similarity">
    <text evidence="1 4">Belongs to the glycosyl hydrolase 28 family.</text>
</comment>
<dbReference type="EMBL" id="JADOGI010000004">
    <property type="protein sequence ID" value="MBF8184607.1"/>
    <property type="molecule type" value="Genomic_DNA"/>
</dbReference>
<dbReference type="Pfam" id="PF00295">
    <property type="entry name" value="Glyco_hydro_28"/>
    <property type="match status" value="1"/>
</dbReference>
<evidence type="ECO:0000256" key="2">
    <source>
        <dbReference type="ARBA" id="ARBA00022801"/>
    </source>
</evidence>
<evidence type="ECO:0000256" key="3">
    <source>
        <dbReference type="ARBA" id="ARBA00023295"/>
    </source>
</evidence>
<proteinExistence type="inferred from homology"/>